<accession>A0A916QFQ6</accession>
<comment type="subcellular location">
    <subcellularLocation>
        <location evidence="1">Cell membrane</location>
        <topology evidence="1">Multi-pass membrane protein</topology>
    </subcellularLocation>
</comment>
<dbReference type="GO" id="GO:0005886">
    <property type="term" value="C:plasma membrane"/>
    <property type="evidence" value="ECO:0007669"/>
    <property type="project" value="UniProtKB-SubCell"/>
</dbReference>
<keyword evidence="10" id="KW-1185">Reference proteome</keyword>
<dbReference type="GO" id="GO:0022857">
    <property type="term" value="F:transmembrane transporter activity"/>
    <property type="evidence" value="ECO:0007669"/>
    <property type="project" value="TreeGrafter"/>
</dbReference>
<comment type="caution">
    <text evidence="9">The sequence shown here is derived from an EMBL/GenBank/DDBJ whole genome shotgun (WGS) entry which is preliminary data.</text>
</comment>
<dbReference type="Proteomes" id="UP000677218">
    <property type="component" value="Unassembled WGS sequence"/>
</dbReference>
<organism evidence="9 10">
    <name type="scientific">Lactobacillus corticis</name>
    <dbReference type="NCBI Taxonomy" id="2201249"/>
    <lineage>
        <taxon>Bacteria</taxon>
        <taxon>Bacillati</taxon>
        <taxon>Bacillota</taxon>
        <taxon>Bacilli</taxon>
        <taxon>Lactobacillales</taxon>
        <taxon>Lactobacillaceae</taxon>
        <taxon>Lactobacillus</taxon>
    </lineage>
</organism>
<feature type="transmembrane region" description="Helical" evidence="7">
    <location>
        <begin position="318"/>
        <end position="342"/>
    </location>
</feature>
<keyword evidence="3 7" id="KW-0812">Transmembrane</keyword>
<keyword evidence="4 7" id="KW-1133">Transmembrane helix</keyword>
<proteinExistence type="inferred from homology"/>
<reference evidence="9" key="1">
    <citation type="submission" date="2020-08" db="EMBL/GenBank/DDBJ databases">
        <title>Taxonomic study for Lactobacillus species isolated from hardwood bark.</title>
        <authorList>
            <person name="Tohno M."/>
            <person name="Tanizawa Y."/>
        </authorList>
    </citation>
    <scope>NUCLEOTIDE SEQUENCE</scope>
    <source>
        <strain evidence="9">B40</strain>
    </source>
</reference>
<evidence type="ECO:0000256" key="2">
    <source>
        <dbReference type="ARBA" id="ARBA00022475"/>
    </source>
</evidence>
<comment type="similarity">
    <text evidence="6">Belongs to the ABC-4 integral membrane protein family.</text>
</comment>
<evidence type="ECO:0000256" key="7">
    <source>
        <dbReference type="SAM" id="Phobius"/>
    </source>
</evidence>
<evidence type="ECO:0000256" key="4">
    <source>
        <dbReference type="ARBA" id="ARBA00022989"/>
    </source>
</evidence>
<protein>
    <submittedName>
        <fullName evidence="9">Permease</fullName>
    </submittedName>
</protein>
<dbReference type="InterPro" id="IPR003838">
    <property type="entry name" value="ABC3_permease_C"/>
</dbReference>
<evidence type="ECO:0000256" key="3">
    <source>
        <dbReference type="ARBA" id="ARBA00022692"/>
    </source>
</evidence>
<feature type="domain" description="ABC3 transporter permease C-terminal" evidence="8">
    <location>
        <begin position="279"/>
        <end position="401"/>
    </location>
</feature>
<name>A0A916QFQ6_9LACO</name>
<evidence type="ECO:0000313" key="9">
    <source>
        <dbReference type="EMBL" id="GFZ26465.1"/>
    </source>
</evidence>
<dbReference type="AlphaFoldDB" id="A0A916QFQ6"/>
<evidence type="ECO:0000256" key="5">
    <source>
        <dbReference type="ARBA" id="ARBA00023136"/>
    </source>
</evidence>
<dbReference type="PANTHER" id="PTHR30572">
    <property type="entry name" value="MEMBRANE COMPONENT OF TRANSPORTER-RELATED"/>
    <property type="match status" value="1"/>
</dbReference>
<gene>
    <name evidence="9" type="ORF">LCB40_03450</name>
</gene>
<dbReference type="Pfam" id="PF02687">
    <property type="entry name" value="FtsX"/>
    <property type="match status" value="1"/>
</dbReference>
<evidence type="ECO:0000256" key="1">
    <source>
        <dbReference type="ARBA" id="ARBA00004651"/>
    </source>
</evidence>
<evidence type="ECO:0000259" key="8">
    <source>
        <dbReference type="Pfam" id="PF02687"/>
    </source>
</evidence>
<feature type="transmembrane region" description="Helical" evidence="7">
    <location>
        <begin position="372"/>
        <end position="395"/>
    </location>
</feature>
<evidence type="ECO:0000313" key="10">
    <source>
        <dbReference type="Proteomes" id="UP000677218"/>
    </source>
</evidence>
<dbReference type="PANTHER" id="PTHR30572:SF4">
    <property type="entry name" value="ABC TRANSPORTER PERMEASE YTRF"/>
    <property type="match status" value="1"/>
</dbReference>
<feature type="transmembrane region" description="Helical" evidence="7">
    <location>
        <begin position="277"/>
        <end position="297"/>
    </location>
</feature>
<evidence type="ECO:0000256" key="6">
    <source>
        <dbReference type="ARBA" id="ARBA00038076"/>
    </source>
</evidence>
<sequence length="409" mass="46950">MYFEFIKNIFAKRVLLTLLTALTLISYTFISYTLVRSNLYAFQGRTELRSLVAKTAFVGNDQTPEKMTDQNIKNAKKSDEIARSFIKYLDSNYSYSMHIVMNANLGTAEYSIHTVNEDFFNFYNIKIGKGHNFTKTSFKNNGYAPIPVLVGPNLHRFAHVGKTYKIYNSGTGKNEKIKVIGILAKNNKIASIYEPDSYTYFNNAIIRPLRSSDKKTFNAVELYSGLQDLLVYRTSLANVKKIQKYLAKRSFANVKFYSAKNNLEEFYTSYTKRSTSLLIFSLIIFFISSWMISVNLWKSLEEERQNIALRVSLGMRPTQIYTAAILYQFILTIVIMIPVSLYSLAYSRMLTSGAVQQDSRLMLSSPLPGIEGISLLICFIFIFVFLVLISVILIYRFNKEPLLLRMSEK</sequence>
<dbReference type="RefSeq" id="WP_212780169.1">
    <property type="nucleotide sequence ID" value="NZ_BMAY01000002.1"/>
</dbReference>
<keyword evidence="2" id="KW-1003">Cell membrane</keyword>
<dbReference type="EMBL" id="BMAY01000002">
    <property type="protein sequence ID" value="GFZ26465.1"/>
    <property type="molecule type" value="Genomic_DNA"/>
</dbReference>
<keyword evidence="5 7" id="KW-0472">Membrane</keyword>
<dbReference type="InterPro" id="IPR050250">
    <property type="entry name" value="Macrolide_Exporter_MacB"/>
</dbReference>